<proteinExistence type="inferred from homology"/>
<keyword evidence="19" id="KW-1185">Reference proteome</keyword>
<keyword evidence="11" id="KW-0325">Glycoprotein</keyword>
<keyword evidence="8" id="KW-0256">Endoplasmic reticulum</keyword>
<dbReference type="FunCoup" id="A0A7R8YXJ9">
    <property type="interactions" value="1008"/>
</dbReference>
<dbReference type="PANTHER" id="PTHR21420">
    <property type="entry name" value="GDP-FUCOSE PROTEIN O-FUCOSYLTRANSFERASE 1"/>
    <property type="match status" value="1"/>
</dbReference>
<evidence type="ECO:0000256" key="4">
    <source>
        <dbReference type="ARBA" id="ARBA00012196"/>
    </source>
</evidence>
<reference evidence="18 19" key="1">
    <citation type="submission" date="2020-11" db="EMBL/GenBank/DDBJ databases">
        <authorList>
            <person name="Wallbank WR R."/>
            <person name="Pardo Diaz C."/>
            <person name="Kozak K."/>
            <person name="Martin S."/>
            <person name="Jiggins C."/>
            <person name="Moest M."/>
            <person name="Warren A I."/>
            <person name="Generalovic N T."/>
            <person name="Byers J.R.P. K."/>
            <person name="Montejo-Kovacevich G."/>
            <person name="Yen C E."/>
        </authorList>
    </citation>
    <scope>NUCLEOTIDE SEQUENCE [LARGE SCALE GENOMIC DNA]</scope>
</reference>
<evidence type="ECO:0000256" key="12">
    <source>
        <dbReference type="ARBA" id="ARBA00023253"/>
    </source>
</evidence>
<dbReference type="Proteomes" id="UP000594454">
    <property type="component" value="Chromosome 4"/>
</dbReference>
<keyword evidence="13" id="KW-0119">Carbohydrate metabolism</keyword>
<keyword evidence="7" id="KW-0808">Transferase</keyword>
<dbReference type="GO" id="GO:0046922">
    <property type="term" value="F:peptide-O-fucosyltransferase activity"/>
    <property type="evidence" value="ECO:0007669"/>
    <property type="project" value="UniProtKB-EC"/>
</dbReference>
<evidence type="ECO:0000256" key="3">
    <source>
        <dbReference type="ARBA" id="ARBA00010626"/>
    </source>
</evidence>
<evidence type="ECO:0000256" key="11">
    <source>
        <dbReference type="ARBA" id="ARBA00023180"/>
    </source>
</evidence>
<dbReference type="UniPathway" id="UPA00378"/>
<evidence type="ECO:0000313" key="19">
    <source>
        <dbReference type="Proteomes" id="UP000594454"/>
    </source>
</evidence>
<evidence type="ECO:0000256" key="10">
    <source>
        <dbReference type="ARBA" id="ARBA00023157"/>
    </source>
</evidence>
<evidence type="ECO:0000256" key="6">
    <source>
        <dbReference type="ARBA" id="ARBA00022676"/>
    </source>
</evidence>
<evidence type="ECO:0000256" key="16">
    <source>
        <dbReference type="ARBA" id="ARBA00048647"/>
    </source>
</evidence>
<dbReference type="GO" id="GO:0006004">
    <property type="term" value="P:fucose metabolic process"/>
    <property type="evidence" value="ECO:0007669"/>
    <property type="project" value="UniProtKB-KW"/>
</dbReference>
<dbReference type="AlphaFoldDB" id="A0A7R8YXJ9"/>
<dbReference type="OMA" id="KWQAKYP"/>
<dbReference type="OrthoDB" id="10050276at2759"/>
<dbReference type="InParanoid" id="A0A7R8YXJ9"/>
<keyword evidence="9" id="KW-0914">Notch signaling pathway</keyword>
<dbReference type="Gene3D" id="3.40.50.11350">
    <property type="match status" value="1"/>
</dbReference>
<keyword evidence="12" id="KW-0294">Fucose metabolism</keyword>
<evidence type="ECO:0000256" key="7">
    <source>
        <dbReference type="ARBA" id="ARBA00022679"/>
    </source>
</evidence>
<comment type="pathway">
    <text evidence="2">Protein modification; protein glycosylation.</text>
</comment>
<dbReference type="Pfam" id="PF10250">
    <property type="entry name" value="O-FucT"/>
    <property type="match status" value="1"/>
</dbReference>
<evidence type="ECO:0000256" key="8">
    <source>
        <dbReference type="ARBA" id="ARBA00022824"/>
    </source>
</evidence>
<evidence type="ECO:0000256" key="14">
    <source>
        <dbReference type="ARBA" id="ARBA00033080"/>
    </source>
</evidence>
<evidence type="ECO:0000256" key="5">
    <source>
        <dbReference type="ARBA" id="ARBA00021745"/>
    </source>
</evidence>
<dbReference type="GO" id="GO:0007219">
    <property type="term" value="P:Notch signaling pathway"/>
    <property type="evidence" value="ECO:0007669"/>
    <property type="project" value="UniProtKB-KW"/>
</dbReference>
<dbReference type="CDD" id="cd11302">
    <property type="entry name" value="O-FucT-1"/>
    <property type="match status" value="1"/>
</dbReference>
<name>A0A7R8YXJ9_HERIL</name>
<organism evidence="18 19">
    <name type="scientific">Hermetia illucens</name>
    <name type="common">Black soldier fly</name>
    <dbReference type="NCBI Taxonomy" id="343691"/>
    <lineage>
        <taxon>Eukaryota</taxon>
        <taxon>Metazoa</taxon>
        <taxon>Ecdysozoa</taxon>
        <taxon>Arthropoda</taxon>
        <taxon>Hexapoda</taxon>
        <taxon>Insecta</taxon>
        <taxon>Pterygota</taxon>
        <taxon>Neoptera</taxon>
        <taxon>Endopterygota</taxon>
        <taxon>Diptera</taxon>
        <taxon>Brachycera</taxon>
        <taxon>Stratiomyomorpha</taxon>
        <taxon>Stratiomyidae</taxon>
        <taxon>Hermetiinae</taxon>
        <taxon>Hermetia</taxon>
    </lineage>
</organism>
<dbReference type="EMBL" id="LR899012">
    <property type="protein sequence ID" value="CAD7089498.1"/>
    <property type="molecule type" value="Genomic_DNA"/>
</dbReference>
<evidence type="ECO:0000256" key="13">
    <source>
        <dbReference type="ARBA" id="ARBA00023277"/>
    </source>
</evidence>
<dbReference type="InterPro" id="IPR019378">
    <property type="entry name" value="GDP-Fuc_O-FucTrfase"/>
</dbReference>
<protein>
    <recommendedName>
        <fullName evidence="5">GDP-fucose protein O-fucosyltransferase 1</fullName>
        <ecNumber evidence="4">2.4.1.221</ecNumber>
    </recommendedName>
    <alternativeName>
        <fullName evidence="14">Peptide-O-fucosyltransferase 1</fullName>
    </alternativeName>
</protein>
<comment type="catalytic activity">
    <reaction evidence="16">
        <text>L-seryl-[protein] + GDP-beta-L-fucose = 3-O-(alpha-L-fucosyl)-L-seryl-[protein] + GDP + H(+)</text>
        <dbReference type="Rhea" id="RHEA:63644"/>
        <dbReference type="Rhea" id="RHEA-COMP:9863"/>
        <dbReference type="Rhea" id="RHEA-COMP:17914"/>
        <dbReference type="ChEBI" id="CHEBI:15378"/>
        <dbReference type="ChEBI" id="CHEBI:29999"/>
        <dbReference type="ChEBI" id="CHEBI:57273"/>
        <dbReference type="ChEBI" id="CHEBI:58189"/>
        <dbReference type="ChEBI" id="CHEBI:189632"/>
        <dbReference type="EC" id="2.4.1.221"/>
    </reaction>
    <physiologicalReaction direction="left-to-right" evidence="16">
        <dbReference type="Rhea" id="RHEA:63645"/>
    </physiologicalReaction>
</comment>
<keyword evidence="10" id="KW-1015">Disulfide bond</keyword>
<evidence type="ECO:0000256" key="15">
    <source>
        <dbReference type="ARBA" id="ARBA00047273"/>
    </source>
</evidence>
<evidence type="ECO:0000256" key="2">
    <source>
        <dbReference type="ARBA" id="ARBA00004922"/>
    </source>
</evidence>
<gene>
    <name evidence="18" type="ORF">HERILL_LOCUS12040</name>
</gene>
<evidence type="ECO:0000256" key="17">
    <source>
        <dbReference type="SAM" id="SignalP"/>
    </source>
</evidence>
<feature type="chain" id="PRO_5030538451" description="GDP-fucose protein O-fucosyltransferase 1" evidence="17">
    <location>
        <begin position="22"/>
        <end position="400"/>
    </location>
</feature>
<comment type="similarity">
    <text evidence="3">Belongs to the glycosyltransferase 65 family.</text>
</comment>
<dbReference type="InterPro" id="IPR039922">
    <property type="entry name" value="POFUT1"/>
</dbReference>
<feature type="signal peptide" evidence="17">
    <location>
        <begin position="1"/>
        <end position="21"/>
    </location>
</feature>
<comment type="catalytic activity">
    <reaction evidence="15">
        <text>L-threonyl-[protein] + GDP-beta-L-fucose = 3-O-(alpha-L-fucosyl)-L-threonyl-[protein] + GDP + H(+)</text>
        <dbReference type="Rhea" id="RHEA:70491"/>
        <dbReference type="Rhea" id="RHEA-COMP:11060"/>
        <dbReference type="Rhea" id="RHEA-COMP:17915"/>
        <dbReference type="ChEBI" id="CHEBI:15378"/>
        <dbReference type="ChEBI" id="CHEBI:30013"/>
        <dbReference type="ChEBI" id="CHEBI:57273"/>
        <dbReference type="ChEBI" id="CHEBI:58189"/>
        <dbReference type="ChEBI" id="CHEBI:189631"/>
        <dbReference type="EC" id="2.4.1.221"/>
    </reaction>
    <physiologicalReaction direction="left-to-right" evidence="15">
        <dbReference type="Rhea" id="RHEA:70492"/>
    </physiologicalReaction>
</comment>
<accession>A0A7R8YXJ9</accession>
<dbReference type="GO" id="GO:0005783">
    <property type="term" value="C:endoplasmic reticulum"/>
    <property type="evidence" value="ECO:0007669"/>
    <property type="project" value="UniProtKB-SubCell"/>
</dbReference>
<sequence length="400" mass="45896">MLRLFSIFLVLALSSVGSIQGVVTDPDPAGYIAYCPCMGRFGNQADHLLGALAFAKALNRTLILPPWVEYRKGEIKSMQVPFNKYFKVEPILEYHRVITMEDFMNETARKIWPLHKRISFCYMERKSLDPKNTKKDCNAKEGNPFGSFWDTFRINFVASEFFGPLHYDVHHSDVASKWADNYNPKDWPVLAYTGAPGSFPVQAENRKLQKYIQWSDTYATKAEKFIRTKLPKGAFIGVHLRNGIDWVRACEHVKSSTNLFASPQCLGYKNEHGKLYDELCMPSRNIIVNQLKRLIRKVKSESPTNQIKSIFVASDNNHMIEDLTRDLREVDVSIHKLETNDPHLDLAVLGTANYFIGNCISSYSAFVIRERESRGFPSYFWAFPKADIQLGDEFAKHDEL</sequence>
<comment type="subcellular location">
    <subcellularLocation>
        <location evidence="1">Endoplasmic reticulum</location>
    </subcellularLocation>
</comment>
<keyword evidence="17" id="KW-0732">Signal</keyword>
<evidence type="ECO:0000256" key="9">
    <source>
        <dbReference type="ARBA" id="ARBA00022976"/>
    </source>
</evidence>
<dbReference type="Gene3D" id="3.40.50.11340">
    <property type="match status" value="1"/>
</dbReference>
<keyword evidence="6" id="KW-0328">Glycosyltransferase</keyword>
<evidence type="ECO:0000313" key="18">
    <source>
        <dbReference type="EMBL" id="CAD7089498.1"/>
    </source>
</evidence>
<dbReference type="EC" id="2.4.1.221" evidence="4"/>
<dbReference type="PANTHER" id="PTHR21420:SF10">
    <property type="entry name" value="GDP-FUCOSE PROTEIN O-FUCOSYLTRANSFERASE 1"/>
    <property type="match status" value="1"/>
</dbReference>
<evidence type="ECO:0000256" key="1">
    <source>
        <dbReference type="ARBA" id="ARBA00004240"/>
    </source>
</evidence>